<accession>G4TH70</accession>
<evidence type="ECO:0000313" key="3">
    <source>
        <dbReference type="Proteomes" id="UP000007148"/>
    </source>
</evidence>
<proteinExistence type="predicted"/>
<feature type="region of interest" description="Disordered" evidence="1">
    <location>
        <begin position="22"/>
        <end position="76"/>
    </location>
</feature>
<dbReference type="OrthoDB" id="10277982at2759"/>
<evidence type="ECO:0000313" key="2">
    <source>
        <dbReference type="EMBL" id="CCA70663.1"/>
    </source>
</evidence>
<gene>
    <name evidence="2" type="ORF">PIIN_04599</name>
</gene>
<dbReference type="HOGENOM" id="CLU_792532_0_0_1"/>
<dbReference type="AlphaFoldDB" id="G4TH70"/>
<dbReference type="InParanoid" id="G4TH70"/>
<feature type="region of interest" description="Disordered" evidence="1">
    <location>
        <begin position="196"/>
        <end position="215"/>
    </location>
</feature>
<organism evidence="2 3">
    <name type="scientific">Serendipita indica (strain DSM 11827)</name>
    <name type="common">Root endophyte fungus</name>
    <name type="synonym">Piriformospora indica</name>
    <dbReference type="NCBI Taxonomy" id="1109443"/>
    <lineage>
        <taxon>Eukaryota</taxon>
        <taxon>Fungi</taxon>
        <taxon>Dikarya</taxon>
        <taxon>Basidiomycota</taxon>
        <taxon>Agaricomycotina</taxon>
        <taxon>Agaricomycetes</taxon>
        <taxon>Sebacinales</taxon>
        <taxon>Serendipitaceae</taxon>
        <taxon>Serendipita</taxon>
    </lineage>
</organism>
<sequence length="350" mass="38431">MNNQRPKRGSRIVSWIAGSALKDGENSAGRPRRNTSSSLRSFIPSIRNGSKAENSFTSLPRSVSSGQPPEPFFYSKPLTREGEDEYSFVTASEEGSLSSLSSSEIALWKLKRADADVSPIRVIPKRKFSRFFSVLTRKEARGTSPLLQTPTDGTLPGLAFEDSFVKCEMEDAEDSIMIEHPFSLPELTFSSSQKRSSDLSSLLPPPRAKRGPVSTLPRWSLLDKQAHTASTRTSIDPAKWVEISISAADLVRIYGRENVIIQNADEYPSSDLEKEDVGTDVHAQESFMEMDDEVSSLPSSLECKSVPHQALDVAGSSVVTESSFVGSMASFSKWPLPPQCEQFGMEKVVG</sequence>
<name>G4TH70_SERID</name>
<dbReference type="EMBL" id="CAFZ01000090">
    <property type="protein sequence ID" value="CCA70663.1"/>
    <property type="molecule type" value="Genomic_DNA"/>
</dbReference>
<protein>
    <submittedName>
        <fullName evidence="2">Uncharacterized protein</fullName>
    </submittedName>
</protein>
<evidence type="ECO:0000256" key="1">
    <source>
        <dbReference type="SAM" id="MobiDB-lite"/>
    </source>
</evidence>
<feature type="compositionally biased region" description="Polar residues" evidence="1">
    <location>
        <begin position="47"/>
        <end position="67"/>
    </location>
</feature>
<comment type="caution">
    <text evidence="2">The sequence shown here is derived from an EMBL/GenBank/DDBJ whole genome shotgun (WGS) entry which is preliminary data.</text>
</comment>
<keyword evidence="3" id="KW-1185">Reference proteome</keyword>
<reference evidence="2 3" key="1">
    <citation type="journal article" date="2011" name="PLoS Pathog.">
        <title>Endophytic Life Strategies Decoded by Genome and Transcriptome Analyses of the Mutualistic Root Symbiont Piriformospora indica.</title>
        <authorList>
            <person name="Zuccaro A."/>
            <person name="Lahrmann U."/>
            <person name="Guldener U."/>
            <person name="Langen G."/>
            <person name="Pfiffi S."/>
            <person name="Biedenkopf D."/>
            <person name="Wong P."/>
            <person name="Samans B."/>
            <person name="Grimm C."/>
            <person name="Basiewicz M."/>
            <person name="Murat C."/>
            <person name="Martin F."/>
            <person name="Kogel K.H."/>
        </authorList>
    </citation>
    <scope>NUCLEOTIDE SEQUENCE [LARGE SCALE GENOMIC DNA]</scope>
    <source>
        <strain evidence="2 3">DSM 11827</strain>
    </source>
</reference>
<dbReference type="Proteomes" id="UP000007148">
    <property type="component" value="Unassembled WGS sequence"/>
</dbReference>